<evidence type="ECO:0000256" key="1">
    <source>
        <dbReference type="SAM" id="Phobius"/>
    </source>
</evidence>
<name>A0ABQ5R2T2_9ACTN</name>
<gene>
    <name evidence="2" type="ORF">Pa4123_51760</name>
</gene>
<protein>
    <submittedName>
        <fullName evidence="2">Uncharacterized protein</fullName>
    </submittedName>
</protein>
<dbReference type="Proteomes" id="UP001144280">
    <property type="component" value="Unassembled WGS sequence"/>
</dbReference>
<feature type="transmembrane region" description="Helical" evidence="1">
    <location>
        <begin position="72"/>
        <end position="95"/>
    </location>
</feature>
<evidence type="ECO:0000313" key="3">
    <source>
        <dbReference type="Proteomes" id="UP001144280"/>
    </source>
</evidence>
<sequence length="101" mass="10735">MTGQPAAELAGLAGRVHLTGKLRLPGMNGEGSIETEGGDQTRILNAVALMIAFGIGMLPATLLGVICYLCPIPIWVKLALPLIIWAITTVTMLILMRKESH</sequence>
<feature type="transmembrane region" description="Helical" evidence="1">
    <location>
        <begin position="43"/>
        <end position="66"/>
    </location>
</feature>
<accession>A0ABQ5R2T2</accession>
<reference evidence="2" key="1">
    <citation type="submission" date="2022-12" db="EMBL/GenBank/DDBJ databases">
        <title>New Phytohabitans aurantiacus sp. RD004123 nov., an actinomycete isolated from soil.</title>
        <authorList>
            <person name="Triningsih D.W."/>
            <person name="Harunari E."/>
            <person name="Igarashi Y."/>
        </authorList>
    </citation>
    <scope>NUCLEOTIDE SEQUENCE</scope>
    <source>
        <strain evidence="2">RD004123</strain>
    </source>
</reference>
<keyword evidence="3" id="KW-1185">Reference proteome</keyword>
<proteinExistence type="predicted"/>
<organism evidence="2 3">
    <name type="scientific">Phytohabitans aurantiacus</name>
    <dbReference type="NCBI Taxonomy" id="3016789"/>
    <lineage>
        <taxon>Bacteria</taxon>
        <taxon>Bacillati</taxon>
        <taxon>Actinomycetota</taxon>
        <taxon>Actinomycetes</taxon>
        <taxon>Micromonosporales</taxon>
        <taxon>Micromonosporaceae</taxon>
    </lineage>
</organism>
<dbReference type="EMBL" id="BSDI01000029">
    <property type="protein sequence ID" value="GLH99900.1"/>
    <property type="molecule type" value="Genomic_DNA"/>
</dbReference>
<keyword evidence="1" id="KW-1133">Transmembrane helix</keyword>
<evidence type="ECO:0000313" key="2">
    <source>
        <dbReference type="EMBL" id="GLH99900.1"/>
    </source>
</evidence>
<keyword evidence="1" id="KW-0472">Membrane</keyword>
<keyword evidence="1" id="KW-0812">Transmembrane</keyword>
<comment type="caution">
    <text evidence="2">The sequence shown here is derived from an EMBL/GenBank/DDBJ whole genome shotgun (WGS) entry which is preliminary data.</text>
</comment>